<dbReference type="EMBL" id="JBHTIK010000002">
    <property type="protein sequence ID" value="MFD0847867.1"/>
    <property type="molecule type" value="Genomic_DNA"/>
</dbReference>
<dbReference type="SMART" id="SM00922">
    <property type="entry name" value="MR_MLE"/>
    <property type="match status" value="1"/>
</dbReference>
<dbReference type="InterPro" id="IPR036849">
    <property type="entry name" value="Enolase-like_C_sf"/>
</dbReference>
<proteinExistence type="inferred from homology"/>
<evidence type="ECO:0000256" key="4">
    <source>
        <dbReference type="ARBA" id="ARBA00022723"/>
    </source>
</evidence>
<evidence type="ECO:0000256" key="3">
    <source>
        <dbReference type="ARBA" id="ARBA00008031"/>
    </source>
</evidence>
<name>A0ABW3C2D1_SPHXN</name>
<evidence type="ECO:0000256" key="1">
    <source>
        <dbReference type="ARBA" id="ARBA00001936"/>
    </source>
</evidence>
<keyword evidence="10" id="KW-1185">Reference proteome</keyword>
<dbReference type="SFLD" id="SFLDG00180">
    <property type="entry name" value="muconate_cycloisomerase"/>
    <property type="match status" value="1"/>
</dbReference>
<dbReference type="CDD" id="cd03318">
    <property type="entry name" value="MLE"/>
    <property type="match status" value="1"/>
</dbReference>
<feature type="domain" description="Mandelate racemase/muconate lactonizing enzyme C-terminal" evidence="8">
    <location>
        <begin position="154"/>
        <end position="251"/>
    </location>
</feature>
<organism evidence="9 10">
    <name type="scientific">Sphingosinicella xenopeptidilytica</name>
    <dbReference type="NCBI Taxonomy" id="364098"/>
    <lineage>
        <taxon>Bacteria</taxon>
        <taxon>Pseudomonadati</taxon>
        <taxon>Pseudomonadota</taxon>
        <taxon>Alphaproteobacteria</taxon>
        <taxon>Sphingomonadales</taxon>
        <taxon>Sphingosinicellaceae</taxon>
        <taxon>Sphingosinicella</taxon>
    </lineage>
</organism>
<dbReference type="Gene3D" id="3.30.390.10">
    <property type="entry name" value="Enolase-like, N-terminal domain"/>
    <property type="match status" value="1"/>
</dbReference>
<evidence type="ECO:0000313" key="9">
    <source>
        <dbReference type="EMBL" id="MFD0847867.1"/>
    </source>
</evidence>
<comment type="similarity">
    <text evidence="3">Belongs to the mandelate racemase/muconate lactonizing enzyme family.</text>
</comment>
<reference evidence="10" key="1">
    <citation type="journal article" date="2019" name="Int. J. Syst. Evol. Microbiol.">
        <title>The Global Catalogue of Microorganisms (GCM) 10K type strain sequencing project: providing services to taxonomists for standard genome sequencing and annotation.</title>
        <authorList>
            <consortium name="The Broad Institute Genomics Platform"/>
            <consortium name="The Broad Institute Genome Sequencing Center for Infectious Disease"/>
            <person name="Wu L."/>
            <person name="Ma J."/>
        </authorList>
    </citation>
    <scope>NUCLEOTIDE SEQUENCE [LARGE SCALE GENOMIC DNA]</scope>
    <source>
        <strain evidence="10">CCUG 52537</strain>
    </source>
</reference>
<evidence type="ECO:0000256" key="2">
    <source>
        <dbReference type="ARBA" id="ARBA00005211"/>
    </source>
</evidence>
<dbReference type="PROSITE" id="PS00908">
    <property type="entry name" value="MR_MLE_1"/>
    <property type="match status" value="1"/>
</dbReference>
<dbReference type="Pfam" id="PF02746">
    <property type="entry name" value="MR_MLE_N"/>
    <property type="match status" value="1"/>
</dbReference>
<dbReference type="InterPro" id="IPR013370">
    <property type="entry name" value="Chloromuconate_cycloisomerase"/>
</dbReference>
<keyword evidence="7" id="KW-0413">Isomerase</keyword>
<gene>
    <name evidence="9" type="ORF">ACFQ00_05975</name>
</gene>
<dbReference type="Gene3D" id="3.20.20.120">
    <property type="entry name" value="Enolase-like C-terminal domain"/>
    <property type="match status" value="1"/>
</dbReference>
<comment type="pathway">
    <text evidence="2">Aromatic compound metabolism.</text>
</comment>
<protein>
    <submittedName>
        <fullName evidence="9">Muconate/chloromuconate family cycloisomerase</fullName>
    </submittedName>
</protein>
<dbReference type="PROSITE" id="PS00909">
    <property type="entry name" value="MR_MLE_2"/>
    <property type="match status" value="1"/>
</dbReference>
<dbReference type="InterPro" id="IPR029017">
    <property type="entry name" value="Enolase-like_N"/>
</dbReference>
<dbReference type="PANTHER" id="PTHR48073:SF2">
    <property type="entry name" value="O-SUCCINYLBENZOATE SYNTHASE"/>
    <property type="match status" value="1"/>
</dbReference>
<evidence type="ECO:0000259" key="8">
    <source>
        <dbReference type="SMART" id="SM00922"/>
    </source>
</evidence>
<dbReference type="Pfam" id="PF13378">
    <property type="entry name" value="MR_MLE_C"/>
    <property type="match status" value="1"/>
</dbReference>
<evidence type="ECO:0000256" key="5">
    <source>
        <dbReference type="ARBA" id="ARBA00022797"/>
    </source>
</evidence>
<evidence type="ECO:0000256" key="7">
    <source>
        <dbReference type="ARBA" id="ARBA00023235"/>
    </source>
</evidence>
<dbReference type="InterPro" id="IPR029065">
    <property type="entry name" value="Enolase_C-like"/>
</dbReference>
<comment type="caution">
    <text evidence="9">The sequence shown here is derived from an EMBL/GenBank/DDBJ whole genome shotgun (WGS) entry which is preliminary data.</text>
</comment>
<dbReference type="NCBIfam" id="TIGR02534">
    <property type="entry name" value="mucon_cyclo"/>
    <property type="match status" value="1"/>
</dbReference>
<dbReference type="InterPro" id="IPR018110">
    <property type="entry name" value="Mandel_Rmase/mucon_lact_enz_CS"/>
</dbReference>
<accession>A0ABW3C2D1</accession>
<evidence type="ECO:0000313" key="10">
    <source>
        <dbReference type="Proteomes" id="UP001597124"/>
    </source>
</evidence>
<evidence type="ECO:0000256" key="6">
    <source>
        <dbReference type="ARBA" id="ARBA00023211"/>
    </source>
</evidence>
<keyword evidence="5" id="KW-0058">Aromatic hydrocarbons catabolism</keyword>
<dbReference type="Proteomes" id="UP001597124">
    <property type="component" value="Unassembled WGS sequence"/>
</dbReference>
<comment type="cofactor">
    <cofactor evidence="1">
        <name>Mn(2+)</name>
        <dbReference type="ChEBI" id="CHEBI:29035"/>
    </cofactor>
</comment>
<dbReference type="SFLD" id="SFLDG01258">
    <property type="entry name" value="(chloro)muconate_cycloisomeras"/>
    <property type="match status" value="1"/>
</dbReference>
<dbReference type="SUPFAM" id="SSF54826">
    <property type="entry name" value="Enolase N-terminal domain-like"/>
    <property type="match status" value="1"/>
</dbReference>
<keyword evidence="4" id="KW-0479">Metal-binding</keyword>
<dbReference type="SFLD" id="SFLDS00001">
    <property type="entry name" value="Enolase"/>
    <property type="match status" value="1"/>
</dbReference>
<dbReference type="RefSeq" id="WP_381487609.1">
    <property type="nucleotide sequence ID" value="NZ_JBHTIK010000002.1"/>
</dbReference>
<keyword evidence="6" id="KW-0464">Manganese</keyword>
<dbReference type="PANTHER" id="PTHR48073">
    <property type="entry name" value="O-SUCCINYLBENZOATE SYNTHASE-RELATED"/>
    <property type="match status" value="1"/>
</dbReference>
<dbReference type="InterPro" id="IPR013342">
    <property type="entry name" value="Mandelate_racemase_C"/>
</dbReference>
<dbReference type="SUPFAM" id="SSF51604">
    <property type="entry name" value="Enolase C-terminal domain-like"/>
    <property type="match status" value="1"/>
</dbReference>
<sequence>MQYGRVIALLTIEKIDTWIVDVPTIRPHVLSMTAIRSQAMVIVRVHCSDGIVGLGEGTTIGGLSYGDESPEGIKLAIDTYFAPLLLGAAADSPAMAMALVRKHVVGNHFAKNAVETALLDAAAQRAGLPLSELLGGRVRDTLPVLWTLASGVTETDIEEAEAMLEARRHRIFKLKIGKRDVEADVAHVRAIKQALGDRASVRVDINQAWDEQTARRGIAMLAEAGVDLVEQPLPRANRAGMQRLTARSEVPIMADEALQGPADALDFARRHAADVFSVKAPQAGGLHAAAKVAAIAEAADIAVYGGTMLEGGVGTIAAAHLCATFVALPWGTELFGPLLLTEEILETPPLYADFELAVPRGPGLGIALDLEKIAFFRRDAQPRPTLSIVAAEKA</sequence>
<dbReference type="InterPro" id="IPR013341">
    <property type="entry name" value="Mandelate_racemase_N_dom"/>
</dbReference>